<reference evidence="1 2" key="1">
    <citation type="journal article" date="2019" name="Microorganisms">
        <title>Paenibacillus lutrae sp. nov., A Chitinolytic Species Isolated from A River Otter in Castril Natural Park, Granada, Spain.</title>
        <authorList>
            <person name="Rodriguez M."/>
            <person name="Reina J.C."/>
            <person name="Bejar V."/>
            <person name="Llamas I."/>
        </authorList>
    </citation>
    <scope>NUCLEOTIDE SEQUENCE [LARGE SCALE GENOMIC DNA]</scope>
    <source>
        <strain evidence="1 2">N10</strain>
    </source>
</reference>
<evidence type="ECO:0000313" key="1">
    <source>
        <dbReference type="EMBL" id="MVP00865.1"/>
    </source>
</evidence>
<dbReference type="AlphaFoldDB" id="A0A7X3K095"/>
<name>A0A7X3K095_9BACL</name>
<dbReference type="EMBL" id="RHLK01000008">
    <property type="protein sequence ID" value="MVP00865.1"/>
    <property type="molecule type" value="Genomic_DNA"/>
</dbReference>
<dbReference type="OrthoDB" id="2627867at2"/>
<accession>A0A7X3K095</accession>
<comment type="caution">
    <text evidence="1">The sequence shown here is derived from an EMBL/GenBank/DDBJ whole genome shotgun (WGS) entry which is preliminary data.</text>
</comment>
<proteinExistence type="predicted"/>
<protein>
    <submittedName>
        <fullName evidence="1">Uncharacterized protein</fullName>
    </submittedName>
</protein>
<dbReference type="Proteomes" id="UP000490800">
    <property type="component" value="Unassembled WGS sequence"/>
</dbReference>
<evidence type="ECO:0000313" key="2">
    <source>
        <dbReference type="Proteomes" id="UP000490800"/>
    </source>
</evidence>
<dbReference type="RefSeq" id="WP_068773490.1">
    <property type="nucleotide sequence ID" value="NZ_RHLK01000008.1"/>
</dbReference>
<organism evidence="1 2">
    <name type="scientific">Paenibacillus lutrae</name>
    <dbReference type="NCBI Taxonomy" id="2078573"/>
    <lineage>
        <taxon>Bacteria</taxon>
        <taxon>Bacillati</taxon>
        <taxon>Bacillota</taxon>
        <taxon>Bacilli</taxon>
        <taxon>Bacillales</taxon>
        <taxon>Paenibacillaceae</taxon>
        <taxon>Paenibacillus</taxon>
    </lineage>
</organism>
<keyword evidence="2" id="KW-1185">Reference proteome</keyword>
<sequence length="108" mass="12378">MSSNHRLYVKHAVGSRMLLDTDQTGGQIQLSRVAGGWCFKVSDVDLDIAREIADFRDELNLFYMEEAADTAEKWWYYGQKTPGIEYESNGHVLSITVDTRMAYSNRHV</sequence>
<gene>
    <name evidence="1" type="ORF">EDM21_15245</name>
</gene>